<dbReference type="EMBL" id="HACG01006269">
    <property type="protein sequence ID" value="CEK53134.1"/>
    <property type="molecule type" value="Transcribed_RNA"/>
</dbReference>
<accession>A0A0B6YAB3</accession>
<sequence>LVCRLVHKELILNYIEMKLLKYAKNGIEREKYTKNIHDWEKTPFSSPFLITNTYKMIKDSYQVKNKLNYHKIVEQELQETNIKY</sequence>
<feature type="non-terminal residue" evidence="1">
    <location>
        <position position="1"/>
    </location>
</feature>
<evidence type="ECO:0000313" key="1">
    <source>
        <dbReference type="EMBL" id="CEK53134.1"/>
    </source>
</evidence>
<name>A0A0B6YAB3_9EUPU</name>
<proteinExistence type="predicted"/>
<dbReference type="AlphaFoldDB" id="A0A0B6YAB3"/>
<gene>
    <name evidence="1" type="primary">ORF19201</name>
</gene>
<reference evidence="1" key="1">
    <citation type="submission" date="2014-12" db="EMBL/GenBank/DDBJ databases">
        <title>Insight into the proteome of Arion vulgaris.</title>
        <authorList>
            <person name="Aradska J."/>
            <person name="Bulat T."/>
            <person name="Smidak R."/>
            <person name="Sarate P."/>
            <person name="Gangsoo J."/>
            <person name="Sialana F."/>
            <person name="Bilban M."/>
            <person name="Lubec G."/>
        </authorList>
    </citation>
    <scope>NUCLEOTIDE SEQUENCE</scope>
    <source>
        <tissue evidence="1">Skin</tissue>
    </source>
</reference>
<protein>
    <submittedName>
        <fullName evidence="1">Uncharacterized protein</fullName>
    </submittedName>
</protein>
<organism evidence="1">
    <name type="scientific">Arion vulgaris</name>
    <dbReference type="NCBI Taxonomy" id="1028688"/>
    <lineage>
        <taxon>Eukaryota</taxon>
        <taxon>Metazoa</taxon>
        <taxon>Spiralia</taxon>
        <taxon>Lophotrochozoa</taxon>
        <taxon>Mollusca</taxon>
        <taxon>Gastropoda</taxon>
        <taxon>Heterobranchia</taxon>
        <taxon>Euthyneura</taxon>
        <taxon>Panpulmonata</taxon>
        <taxon>Eupulmonata</taxon>
        <taxon>Stylommatophora</taxon>
        <taxon>Helicina</taxon>
        <taxon>Arionoidea</taxon>
        <taxon>Arionidae</taxon>
        <taxon>Arion</taxon>
    </lineage>
</organism>